<protein>
    <submittedName>
        <fullName evidence="1">Uncharacterized protein</fullName>
    </submittedName>
</protein>
<name>A0A2U3R9F9_ORITS</name>
<dbReference type="Proteomes" id="UP000244960">
    <property type="component" value="Chromosome I"/>
</dbReference>
<dbReference type="AlphaFoldDB" id="A0A2U3R9F9"/>
<gene>
    <name evidence="1" type="ORF">UT176_01617</name>
</gene>
<reference evidence="2" key="1">
    <citation type="submission" date="2018-03" db="EMBL/GenBank/DDBJ databases">
        <authorList>
            <person name="Batty M. E."/>
            <person name="Batty M E."/>
        </authorList>
    </citation>
    <scope>NUCLEOTIDE SEQUENCE [LARGE SCALE GENOMIC DNA]</scope>
</reference>
<sequence>MSKYVSLDKFIVVPTPSKYVSLDKFIVVPTPKSIPVPLSLLKADIGHL</sequence>
<dbReference type="EMBL" id="LS398547">
    <property type="protein sequence ID" value="SPR09846.1"/>
    <property type="molecule type" value="Genomic_DNA"/>
</dbReference>
<evidence type="ECO:0000313" key="1">
    <source>
        <dbReference type="EMBL" id="SPR09846.1"/>
    </source>
</evidence>
<proteinExistence type="predicted"/>
<accession>A0A2U3R9F9</accession>
<evidence type="ECO:0000313" key="2">
    <source>
        <dbReference type="Proteomes" id="UP000244960"/>
    </source>
</evidence>
<organism evidence="1 2">
    <name type="scientific">Orientia tsutsugamushi</name>
    <name type="common">Rickettsia tsutsugamushi</name>
    <dbReference type="NCBI Taxonomy" id="784"/>
    <lineage>
        <taxon>Bacteria</taxon>
        <taxon>Pseudomonadati</taxon>
        <taxon>Pseudomonadota</taxon>
        <taxon>Alphaproteobacteria</taxon>
        <taxon>Rickettsiales</taxon>
        <taxon>Rickettsiaceae</taxon>
        <taxon>Rickettsieae</taxon>
        <taxon>Orientia</taxon>
    </lineage>
</organism>